<dbReference type="EMBL" id="JBBUKT010000005">
    <property type="protein sequence ID" value="MEK7951607.1"/>
    <property type="molecule type" value="Genomic_DNA"/>
</dbReference>
<keyword evidence="3" id="KW-1185">Reference proteome</keyword>
<accession>A0ABU9AXX7</accession>
<evidence type="ECO:0000313" key="3">
    <source>
        <dbReference type="Proteomes" id="UP001371305"/>
    </source>
</evidence>
<name>A0ABU9AXX7_9BACT</name>
<comment type="caution">
    <text evidence="2">The sequence shown here is derived from an EMBL/GenBank/DDBJ whole genome shotgun (WGS) entry which is preliminary data.</text>
</comment>
<feature type="chain" id="PRO_5045728362" evidence="1">
    <location>
        <begin position="28"/>
        <end position="494"/>
    </location>
</feature>
<dbReference type="RefSeq" id="WP_341405240.1">
    <property type="nucleotide sequence ID" value="NZ_JBBUKT010000005.1"/>
</dbReference>
<reference evidence="2 3" key="1">
    <citation type="submission" date="2024-04" db="EMBL/GenBank/DDBJ databases">
        <title>Luteolibacter sp. isolated from soil.</title>
        <authorList>
            <person name="An J."/>
        </authorList>
    </citation>
    <scope>NUCLEOTIDE SEQUENCE [LARGE SCALE GENOMIC DNA]</scope>
    <source>
        <strain evidence="2 3">Y139</strain>
    </source>
</reference>
<sequence length="494" mass="53969">MALHSSTLRAVILPLALLGALPSTASAQGTPQPGYPVISRVELLFSMVSHYNSISDRINFYNTYGQPQGSTNYASPHLVYEPIVTLYNPYNETLTMTRARVKISDPPVGFSFKKNDVYLRSEFASGSFLGLARFQLANESNPDARKTFTLLLTELKGNSTPGDPIKLLPGESKTFSAWVEPIWTWGLETAADYMPRSFFDWNASNDFTNRDKRTANLLGVEAVASRFNIFGSPNAGFQTDGLSAHIVRPPATLYSFEAAHNHTDSFVLIKLTDTINVQAKSMRTAPVITGPTDFQVDLLKGQTQNPTTDLVKSFPMSLAGIIQNNTTPVISRTFTAGDLLQKPADQTSGGKMPFASLVMIAKSRALRENRFYTTQPPGPPQDNTGNDFYELHFTEAIDFTGAHVFASDASLTAAPQIIGCSRVGNVLYIDFSGRPANPGEITWKVRGSNNLHDGFPDNLNSVTGIYTGQAPSGIYKAVVNITGHGDPYFVRIEE</sequence>
<proteinExistence type="predicted"/>
<dbReference type="Proteomes" id="UP001371305">
    <property type="component" value="Unassembled WGS sequence"/>
</dbReference>
<keyword evidence="1" id="KW-0732">Signal</keyword>
<feature type="signal peptide" evidence="1">
    <location>
        <begin position="1"/>
        <end position="27"/>
    </location>
</feature>
<protein>
    <submittedName>
        <fullName evidence="2">Uncharacterized protein</fullName>
    </submittedName>
</protein>
<evidence type="ECO:0000313" key="2">
    <source>
        <dbReference type="EMBL" id="MEK7951607.1"/>
    </source>
</evidence>
<organism evidence="2 3">
    <name type="scientific">Luteolibacter soli</name>
    <dbReference type="NCBI Taxonomy" id="3135280"/>
    <lineage>
        <taxon>Bacteria</taxon>
        <taxon>Pseudomonadati</taxon>
        <taxon>Verrucomicrobiota</taxon>
        <taxon>Verrucomicrobiia</taxon>
        <taxon>Verrucomicrobiales</taxon>
        <taxon>Verrucomicrobiaceae</taxon>
        <taxon>Luteolibacter</taxon>
    </lineage>
</organism>
<gene>
    <name evidence="2" type="ORF">WKV53_13910</name>
</gene>
<evidence type="ECO:0000256" key="1">
    <source>
        <dbReference type="SAM" id="SignalP"/>
    </source>
</evidence>